<evidence type="ECO:0000313" key="1">
    <source>
        <dbReference type="EMBL" id="KAK8761858.1"/>
    </source>
</evidence>
<proteinExistence type="predicted"/>
<comment type="caution">
    <text evidence="1">The sequence shown here is derived from an EMBL/GenBank/DDBJ whole genome shotgun (WGS) entry which is preliminary data.</text>
</comment>
<dbReference type="EMBL" id="JARKHS020030697">
    <property type="protein sequence ID" value="KAK8761858.1"/>
    <property type="molecule type" value="Genomic_DNA"/>
</dbReference>
<organism evidence="1 2">
    <name type="scientific">Amblyomma americanum</name>
    <name type="common">Lone star tick</name>
    <dbReference type="NCBI Taxonomy" id="6943"/>
    <lineage>
        <taxon>Eukaryota</taxon>
        <taxon>Metazoa</taxon>
        <taxon>Ecdysozoa</taxon>
        <taxon>Arthropoda</taxon>
        <taxon>Chelicerata</taxon>
        <taxon>Arachnida</taxon>
        <taxon>Acari</taxon>
        <taxon>Parasitiformes</taxon>
        <taxon>Ixodida</taxon>
        <taxon>Ixodoidea</taxon>
        <taxon>Ixodidae</taxon>
        <taxon>Amblyomminae</taxon>
        <taxon>Amblyomma</taxon>
    </lineage>
</organism>
<sequence length="119" mass="12962">MTQLKSIQRRAAYTVIRRAVQPTRPYSRQVAFGGLDGRAFAWPVGLSDGVLAVCRLVRALLSTLSFSSSVCEVQSAFIRAIMKCAPLAAQRGGARRPRVPTCRFIAEILNSWTDHAGVG</sequence>
<dbReference type="AlphaFoldDB" id="A0AAQ4DHB8"/>
<name>A0AAQ4DHB8_AMBAM</name>
<dbReference type="Proteomes" id="UP001321473">
    <property type="component" value="Unassembled WGS sequence"/>
</dbReference>
<reference evidence="1 2" key="1">
    <citation type="journal article" date="2023" name="Arcadia Sci">
        <title>De novo assembly of a long-read Amblyomma americanum tick genome.</title>
        <authorList>
            <person name="Chou S."/>
            <person name="Poskanzer K.E."/>
            <person name="Rollins M."/>
            <person name="Thuy-Boun P.S."/>
        </authorList>
    </citation>
    <scope>NUCLEOTIDE SEQUENCE [LARGE SCALE GENOMIC DNA]</scope>
    <source>
        <strain evidence="1">F_SG_1</strain>
        <tissue evidence="1">Salivary glands</tissue>
    </source>
</reference>
<evidence type="ECO:0000313" key="2">
    <source>
        <dbReference type="Proteomes" id="UP001321473"/>
    </source>
</evidence>
<keyword evidence="2" id="KW-1185">Reference proteome</keyword>
<accession>A0AAQ4DHB8</accession>
<protein>
    <submittedName>
        <fullName evidence="1">Uncharacterized protein</fullName>
    </submittedName>
</protein>
<gene>
    <name evidence="1" type="ORF">V5799_026877</name>
</gene>